<feature type="non-terminal residue" evidence="6">
    <location>
        <position position="1"/>
    </location>
</feature>
<evidence type="ECO:0008006" key="8">
    <source>
        <dbReference type="Google" id="ProtNLM"/>
    </source>
</evidence>
<evidence type="ECO:0000256" key="5">
    <source>
        <dbReference type="SAM" id="Phobius"/>
    </source>
</evidence>
<evidence type="ECO:0000256" key="1">
    <source>
        <dbReference type="ARBA" id="ARBA00022737"/>
    </source>
</evidence>
<dbReference type="RefSeq" id="WP_146080033.1">
    <property type="nucleotide sequence ID" value="NZ_JJMJ01000283.1"/>
</dbReference>
<comment type="caution">
    <text evidence="6">The sequence shown here is derived from an EMBL/GenBank/DDBJ whole genome shotgun (WGS) entry which is preliminary data.</text>
</comment>
<keyword evidence="1" id="KW-0677">Repeat</keyword>
<dbReference type="PANTHER" id="PTHR44943">
    <property type="entry name" value="CELLULOSE SYNTHASE OPERON PROTEIN C"/>
    <property type="match status" value="1"/>
</dbReference>
<dbReference type="NCBIfam" id="NF047371">
    <property type="entry name" value="FlcA_CTERM"/>
    <property type="match status" value="1"/>
</dbReference>
<feature type="transmembrane region" description="Helical" evidence="5">
    <location>
        <begin position="139"/>
        <end position="162"/>
    </location>
</feature>
<evidence type="ECO:0000313" key="7">
    <source>
        <dbReference type="Proteomes" id="UP000238924"/>
    </source>
</evidence>
<dbReference type="SUPFAM" id="SSF81901">
    <property type="entry name" value="HCP-like"/>
    <property type="match status" value="1"/>
</dbReference>
<sequence>LSDDDLDLDNLDDEEKPSNNAVSNIVEGGTSLPSPETADNLPASKYDDVDKDIDKDKVLNAIKNLSPLTQYHVLDTILNEKIDKDSMETLLNALERGESSEAITELLNKELGLGIKEDGRKNVIDLIPIPNSLKDYGQIIRVAAVFLVLFVALVILSFQFIYKPVMANKYYKQGLVSISNGAYEEAERNFAEGERLKPKQIKWYNKYARAYIDRETFNNAFSKIQGALNIKPRDFETRITFGYYYRKKGEKELSEEDYVLGEQLYEDMLAYTGKKKEKETIYDERGLLMISRARNMLEPQYYDIAYTNYIDMVTFFGDGVVPRKRAMLIKIYQDNYEHVKALQNHIELLKPGYIDDEVYPKLAQYLLDKDDFYGSRVLFEKLLTAYPNNLESIVGYADYEARLKHYDRAMELLNTAALPLYESNPFNKGKEYVYNMLGQIYYNLGEYGNAVRNFNEALAINEVYPDANYNLGNVYFYKDKDYAKAKQYYQMAYDNLAPNLRSDQLLYNLSWIYYADGEYDSAFEGFNALFQKNPSNSVVSYALGNSLLHLDRANLANGFYRNALSQVLSKRNSLGRLEMRTERDFILISYLASLYNNIGVSYAYNAAAANTVVNEQEAFKHFVLASEYFDQIRTSNIDLERAEKRTILVDDQNIGAATYNIMSMQARRNLKESVIIDDYIPKDMYYIK</sequence>
<feature type="repeat" description="TPR" evidence="3">
    <location>
        <begin position="431"/>
        <end position="464"/>
    </location>
</feature>
<evidence type="ECO:0000313" key="6">
    <source>
        <dbReference type="EMBL" id="PPS20652.1"/>
    </source>
</evidence>
<dbReference type="PANTHER" id="PTHR44943:SF8">
    <property type="entry name" value="TPR REPEAT-CONTAINING PROTEIN MJ0263"/>
    <property type="match status" value="1"/>
</dbReference>
<evidence type="ECO:0000256" key="4">
    <source>
        <dbReference type="SAM" id="MobiDB-lite"/>
    </source>
</evidence>
<keyword evidence="2 3" id="KW-0802">TPR repeat</keyword>
<keyword evidence="5" id="KW-1133">Transmembrane helix</keyword>
<dbReference type="InterPro" id="IPR058109">
    <property type="entry name" value="FlcA_C"/>
</dbReference>
<dbReference type="PROSITE" id="PS50005">
    <property type="entry name" value="TPR"/>
    <property type="match status" value="3"/>
</dbReference>
<feature type="region of interest" description="Disordered" evidence="4">
    <location>
        <begin position="1"/>
        <end position="47"/>
    </location>
</feature>
<gene>
    <name evidence="6" type="ORF">DJ52_15610</name>
</gene>
<proteinExistence type="predicted"/>
<evidence type="ECO:0000256" key="2">
    <source>
        <dbReference type="ARBA" id="ARBA00022803"/>
    </source>
</evidence>
<feature type="repeat" description="TPR" evidence="3">
    <location>
        <begin position="503"/>
        <end position="536"/>
    </location>
</feature>
<dbReference type="Pfam" id="PF13414">
    <property type="entry name" value="TPR_11"/>
    <property type="match status" value="1"/>
</dbReference>
<dbReference type="PROSITE" id="PS50293">
    <property type="entry name" value="TPR_REGION"/>
    <property type="match status" value="1"/>
</dbReference>
<dbReference type="InterPro" id="IPR051685">
    <property type="entry name" value="Ycf3/AcsC/BcsC/TPR_MFPF"/>
</dbReference>
<dbReference type="SUPFAM" id="SSF48452">
    <property type="entry name" value="TPR-like"/>
    <property type="match status" value="1"/>
</dbReference>
<protein>
    <recommendedName>
        <fullName evidence="8">Tetratricopeptide repeat protein</fullName>
    </recommendedName>
</protein>
<dbReference type="Gene3D" id="1.25.40.10">
    <property type="entry name" value="Tetratricopeptide repeat domain"/>
    <property type="match status" value="3"/>
</dbReference>
<keyword evidence="5" id="KW-0812">Transmembrane</keyword>
<keyword evidence="5" id="KW-0472">Membrane</keyword>
<feature type="repeat" description="TPR" evidence="3">
    <location>
        <begin position="167"/>
        <end position="200"/>
    </location>
</feature>
<name>A0ABX5B1X6_9SPIR</name>
<keyword evidence="7" id="KW-1185">Reference proteome</keyword>
<organism evidence="6 7">
    <name type="scientific">Brachyspira murdochii</name>
    <dbReference type="NCBI Taxonomy" id="84378"/>
    <lineage>
        <taxon>Bacteria</taxon>
        <taxon>Pseudomonadati</taxon>
        <taxon>Spirochaetota</taxon>
        <taxon>Spirochaetia</taxon>
        <taxon>Brachyspirales</taxon>
        <taxon>Brachyspiraceae</taxon>
        <taxon>Brachyspira</taxon>
    </lineage>
</organism>
<dbReference type="SMART" id="SM00028">
    <property type="entry name" value="TPR"/>
    <property type="match status" value="6"/>
</dbReference>
<dbReference type="Proteomes" id="UP000238924">
    <property type="component" value="Unassembled WGS sequence"/>
</dbReference>
<evidence type="ECO:0000256" key="3">
    <source>
        <dbReference type="PROSITE-ProRule" id="PRU00339"/>
    </source>
</evidence>
<dbReference type="EMBL" id="JJMJ01000283">
    <property type="protein sequence ID" value="PPS20652.1"/>
    <property type="molecule type" value="Genomic_DNA"/>
</dbReference>
<accession>A0ABX5B1X6</accession>
<dbReference type="InterPro" id="IPR011990">
    <property type="entry name" value="TPR-like_helical_dom_sf"/>
</dbReference>
<dbReference type="InterPro" id="IPR019734">
    <property type="entry name" value="TPR_rpt"/>
</dbReference>
<feature type="compositionally biased region" description="Acidic residues" evidence="4">
    <location>
        <begin position="1"/>
        <end position="15"/>
    </location>
</feature>
<reference evidence="6 7" key="1">
    <citation type="submission" date="2014-04" db="EMBL/GenBank/DDBJ databases">
        <title>Whole genome sequence of 'Brachyspira hampsonii' D13-03603F2.</title>
        <authorList>
            <person name="Patterson A.H."/>
            <person name="Chaban B."/>
            <person name="Fernando C."/>
            <person name="Harding J.C."/>
            <person name="Hill J.E."/>
        </authorList>
    </citation>
    <scope>NUCLEOTIDE SEQUENCE [LARGE SCALE GENOMIC DNA]</scope>
    <source>
        <strain evidence="6 7">D13-03603F2</strain>
    </source>
</reference>